<evidence type="ECO:0000313" key="1">
    <source>
        <dbReference type="EMBL" id="QEA06460.1"/>
    </source>
</evidence>
<accession>A0A5B8RCC5</accession>
<dbReference type="AlphaFoldDB" id="A0A5B8RCC5"/>
<gene>
    <name evidence="1" type="ORF">KBTEX_02799</name>
</gene>
<organism evidence="1">
    <name type="scientific">uncultured organism</name>
    <dbReference type="NCBI Taxonomy" id="155900"/>
    <lineage>
        <taxon>unclassified sequences</taxon>
        <taxon>environmental samples</taxon>
    </lineage>
</organism>
<dbReference type="EMBL" id="MN079145">
    <property type="protein sequence ID" value="QEA06460.1"/>
    <property type="molecule type" value="Genomic_DNA"/>
</dbReference>
<sequence length="37" mass="3984">MNTNSPERTQYAYSGVTRPCMTAARVPPTPASIAEIT</sequence>
<proteinExistence type="predicted"/>
<protein>
    <submittedName>
        <fullName evidence="1">Uncharacterized protein</fullName>
    </submittedName>
</protein>
<reference evidence="1" key="1">
    <citation type="submission" date="2019-06" db="EMBL/GenBank/DDBJ databases">
        <authorList>
            <person name="Murdoch R.W."/>
            <person name="Fathepure B."/>
        </authorList>
    </citation>
    <scope>NUCLEOTIDE SEQUENCE</scope>
</reference>
<name>A0A5B8RCC5_9ZZZZ</name>